<keyword evidence="2 5" id="KW-0812">Transmembrane</keyword>
<sequence length="324" mass="36322">MKKKNIYLYVCRFMPESIRWLLTNGKKEEAVKILKKAAIINKTVISETEFAQLSEEGKTKGTSLGILEITRYPRTVIRSLNIFLSWFVNSGVYYGLALNSANLGGNDYVNFILSGAVEVPAYALLLLTLNRFGRKRVLCGCMLLAGIFLVACGFIPSEMTWLLVTLNMIGKLFNAAAYAAIYMFAAELFPTVIRNGGMGVSSVMARVGGILSDYVILLQEVWKPLPHLIFGGVSLTAGVLALLLPETLGKRLPETMEDSEKFGTYVFKIANKEHSSIKTEGLQMINFFLGVRMTMQTRFVEKKTKLREKKRKKHDCDLSFLNRQ</sequence>
<feature type="domain" description="Major facilitator superfamily (MFS) profile" evidence="6">
    <location>
        <begin position="1"/>
        <end position="249"/>
    </location>
</feature>
<protein>
    <submittedName>
        <fullName evidence="7">Organic cation transporter protein</fullName>
    </submittedName>
</protein>
<dbReference type="PANTHER" id="PTHR24064">
    <property type="entry name" value="SOLUTE CARRIER FAMILY 22 MEMBER"/>
    <property type="match status" value="1"/>
</dbReference>
<dbReference type="SUPFAM" id="SSF103473">
    <property type="entry name" value="MFS general substrate transporter"/>
    <property type="match status" value="1"/>
</dbReference>
<dbReference type="AlphaFoldDB" id="A0A1D2MWH5"/>
<evidence type="ECO:0000259" key="6">
    <source>
        <dbReference type="PROSITE" id="PS50850"/>
    </source>
</evidence>
<comment type="subcellular location">
    <subcellularLocation>
        <location evidence="1">Membrane</location>
        <topology evidence="1">Multi-pass membrane protein</topology>
    </subcellularLocation>
</comment>
<name>A0A1D2MWH5_ORCCI</name>
<dbReference type="OrthoDB" id="3936150at2759"/>
<dbReference type="GO" id="GO:0016020">
    <property type="term" value="C:membrane"/>
    <property type="evidence" value="ECO:0007669"/>
    <property type="project" value="UniProtKB-SubCell"/>
</dbReference>
<gene>
    <name evidence="7" type="ORF">Ocin01_09308</name>
</gene>
<dbReference type="InterPro" id="IPR020846">
    <property type="entry name" value="MFS_dom"/>
</dbReference>
<dbReference type="Gene3D" id="1.20.1250.20">
    <property type="entry name" value="MFS general substrate transporter like domains"/>
    <property type="match status" value="1"/>
</dbReference>
<evidence type="ECO:0000256" key="1">
    <source>
        <dbReference type="ARBA" id="ARBA00004141"/>
    </source>
</evidence>
<dbReference type="GO" id="GO:0022857">
    <property type="term" value="F:transmembrane transporter activity"/>
    <property type="evidence" value="ECO:0007669"/>
    <property type="project" value="InterPro"/>
</dbReference>
<dbReference type="InterPro" id="IPR036259">
    <property type="entry name" value="MFS_trans_sf"/>
</dbReference>
<proteinExistence type="predicted"/>
<evidence type="ECO:0000256" key="5">
    <source>
        <dbReference type="SAM" id="Phobius"/>
    </source>
</evidence>
<evidence type="ECO:0000313" key="8">
    <source>
        <dbReference type="Proteomes" id="UP000094527"/>
    </source>
</evidence>
<reference evidence="7 8" key="1">
    <citation type="journal article" date="2016" name="Genome Biol. Evol.">
        <title>Gene Family Evolution Reflects Adaptation to Soil Environmental Stressors in the Genome of the Collembolan Orchesella cincta.</title>
        <authorList>
            <person name="Faddeeva-Vakhrusheva A."/>
            <person name="Derks M.F."/>
            <person name="Anvar S.Y."/>
            <person name="Agamennone V."/>
            <person name="Suring W."/>
            <person name="Smit S."/>
            <person name="van Straalen N.M."/>
            <person name="Roelofs D."/>
        </authorList>
    </citation>
    <scope>NUCLEOTIDE SEQUENCE [LARGE SCALE GENOMIC DNA]</scope>
    <source>
        <tissue evidence="7">Mixed pool</tissue>
    </source>
</reference>
<keyword evidence="3 5" id="KW-1133">Transmembrane helix</keyword>
<dbReference type="STRING" id="48709.A0A1D2MWH5"/>
<dbReference type="EMBL" id="LJIJ01000449">
    <property type="protein sequence ID" value="ODM97376.1"/>
    <property type="molecule type" value="Genomic_DNA"/>
</dbReference>
<dbReference type="Proteomes" id="UP000094527">
    <property type="component" value="Unassembled WGS sequence"/>
</dbReference>
<dbReference type="InterPro" id="IPR005828">
    <property type="entry name" value="MFS_sugar_transport-like"/>
</dbReference>
<comment type="caution">
    <text evidence="7">The sequence shown here is derived from an EMBL/GenBank/DDBJ whole genome shotgun (WGS) entry which is preliminary data.</text>
</comment>
<evidence type="ECO:0000256" key="2">
    <source>
        <dbReference type="ARBA" id="ARBA00022692"/>
    </source>
</evidence>
<dbReference type="PROSITE" id="PS50850">
    <property type="entry name" value="MFS"/>
    <property type="match status" value="1"/>
</dbReference>
<dbReference type="OMA" id="IMMNRVE"/>
<evidence type="ECO:0000256" key="4">
    <source>
        <dbReference type="ARBA" id="ARBA00023136"/>
    </source>
</evidence>
<keyword evidence="4 5" id="KW-0472">Membrane</keyword>
<organism evidence="7 8">
    <name type="scientific">Orchesella cincta</name>
    <name type="common">Springtail</name>
    <name type="synonym">Podura cincta</name>
    <dbReference type="NCBI Taxonomy" id="48709"/>
    <lineage>
        <taxon>Eukaryota</taxon>
        <taxon>Metazoa</taxon>
        <taxon>Ecdysozoa</taxon>
        <taxon>Arthropoda</taxon>
        <taxon>Hexapoda</taxon>
        <taxon>Collembola</taxon>
        <taxon>Entomobryomorpha</taxon>
        <taxon>Entomobryoidea</taxon>
        <taxon>Orchesellidae</taxon>
        <taxon>Orchesellinae</taxon>
        <taxon>Orchesella</taxon>
    </lineage>
</organism>
<feature type="transmembrane region" description="Helical" evidence="5">
    <location>
        <begin position="76"/>
        <end position="96"/>
    </location>
</feature>
<keyword evidence="8" id="KW-1185">Reference proteome</keyword>
<accession>A0A1D2MWH5</accession>
<dbReference type="Pfam" id="PF00083">
    <property type="entry name" value="Sugar_tr"/>
    <property type="match status" value="1"/>
</dbReference>
<evidence type="ECO:0000256" key="3">
    <source>
        <dbReference type="ARBA" id="ARBA00022989"/>
    </source>
</evidence>
<feature type="transmembrane region" description="Helical" evidence="5">
    <location>
        <begin position="108"/>
        <end position="130"/>
    </location>
</feature>
<feature type="transmembrane region" description="Helical" evidence="5">
    <location>
        <begin position="137"/>
        <end position="156"/>
    </location>
</feature>
<evidence type="ECO:0000313" key="7">
    <source>
        <dbReference type="EMBL" id="ODM97376.1"/>
    </source>
</evidence>